<accession>A0A0E9QYD0</accession>
<evidence type="ECO:0000313" key="1">
    <source>
        <dbReference type="EMBL" id="JAH21849.1"/>
    </source>
</evidence>
<protein>
    <submittedName>
        <fullName evidence="1">Uncharacterized protein</fullName>
    </submittedName>
</protein>
<organism evidence="1">
    <name type="scientific">Anguilla anguilla</name>
    <name type="common">European freshwater eel</name>
    <name type="synonym">Muraena anguilla</name>
    <dbReference type="NCBI Taxonomy" id="7936"/>
    <lineage>
        <taxon>Eukaryota</taxon>
        <taxon>Metazoa</taxon>
        <taxon>Chordata</taxon>
        <taxon>Craniata</taxon>
        <taxon>Vertebrata</taxon>
        <taxon>Euteleostomi</taxon>
        <taxon>Actinopterygii</taxon>
        <taxon>Neopterygii</taxon>
        <taxon>Teleostei</taxon>
        <taxon>Anguilliformes</taxon>
        <taxon>Anguillidae</taxon>
        <taxon>Anguilla</taxon>
    </lineage>
</organism>
<dbReference type="AlphaFoldDB" id="A0A0E9QYD0"/>
<dbReference type="EMBL" id="GBXM01086728">
    <property type="protein sequence ID" value="JAH21849.1"/>
    <property type="molecule type" value="Transcribed_RNA"/>
</dbReference>
<name>A0A0E9QYD0_ANGAN</name>
<reference evidence="1" key="1">
    <citation type="submission" date="2014-11" db="EMBL/GenBank/DDBJ databases">
        <authorList>
            <person name="Amaro Gonzalez C."/>
        </authorList>
    </citation>
    <scope>NUCLEOTIDE SEQUENCE</scope>
</reference>
<reference evidence="1" key="2">
    <citation type="journal article" date="2015" name="Fish Shellfish Immunol.">
        <title>Early steps in the European eel (Anguilla anguilla)-Vibrio vulnificus interaction in the gills: Role of the RtxA13 toxin.</title>
        <authorList>
            <person name="Callol A."/>
            <person name="Pajuelo D."/>
            <person name="Ebbesson L."/>
            <person name="Teles M."/>
            <person name="MacKenzie S."/>
            <person name="Amaro C."/>
        </authorList>
    </citation>
    <scope>NUCLEOTIDE SEQUENCE</scope>
</reference>
<sequence>MCFYLLQISGTAVLFFFSLCNTAVMGHEISSHE</sequence>
<proteinExistence type="predicted"/>